<keyword evidence="2" id="KW-1185">Reference proteome</keyword>
<evidence type="ECO:0000313" key="2">
    <source>
        <dbReference type="Proteomes" id="UP000617340"/>
    </source>
</evidence>
<evidence type="ECO:0000313" key="1">
    <source>
        <dbReference type="EMBL" id="KAF7388268.1"/>
    </source>
</evidence>
<dbReference type="AlphaFoldDB" id="A0A834JH61"/>
<proteinExistence type="predicted"/>
<organism evidence="1 2">
    <name type="scientific">Vespula germanica</name>
    <name type="common">German yellow jacket</name>
    <name type="synonym">Paravespula germanica</name>
    <dbReference type="NCBI Taxonomy" id="30212"/>
    <lineage>
        <taxon>Eukaryota</taxon>
        <taxon>Metazoa</taxon>
        <taxon>Ecdysozoa</taxon>
        <taxon>Arthropoda</taxon>
        <taxon>Hexapoda</taxon>
        <taxon>Insecta</taxon>
        <taxon>Pterygota</taxon>
        <taxon>Neoptera</taxon>
        <taxon>Endopterygota</taxon>
        <taxon>Hymenoptera</taxon>
        <taxon>Apocrita</taxon>
        <taxon>Aculeata</taxon>
        <taxon>Vespoidea</taxon>
        <taxon>Vespidae</taxon>
        <taxon>Vespinae</taxon>
        <taxon>Vespula</taxon>
    </lineage>
</organism>
<dbReference type="EMBL" id="JACSDZ010000013">
    <property type="protein sequence ID" value="KAF7388268.1"/>
    <property type="molecule type" value="Genomic_DNA"/>
</dbReference>
<dbReference type="Proteomes" id="UP000617340">
    <property type="component" value="Unassembled WGS sequence"/>
</dbReference>
<gene>
    <name evidence="1" type="ORF">HZH68_012210</name>
</gene>
<protein>
    <submittedName>
        <fullName evidence="1">Uncharacterized protein</fullName>
    </submittedName>
</protein>
<reference evidence="1" key="1">
    <citation type="journal article" date="2020" name="G3 (Bethesda)">
        <title>High-Quality Assemblies for Three Invasive Social Wasps from the &lt;i&gt;Vespula&lt;/i&gt; Genus.</title>
        <authorList>
            <person name="Harrop T.W.R."/>
            <person name="Guhlin J."/>
            <person name="McLaughlin G.M."/>
            <person name="Permina E."/>
            <person name="Stockwell P."/>
            <person name="Gilligan J."/>
            <person name="Le Lec M.F."/>
            <person name="Gruber M.A.M."/>
            <person name="Quinn O."/>
            <person name="Lovegrove M."/>
            <person name="Duncan E.J."/>
            <person name="Remnant E.J."/>
            <person name="Van Eeckhoven J."/>
            <person name="Graham B."/>
            <person name="Knapp R.A."/>
            <person name="Langford K.W."/>
            <person name="Kronenberg Z."/>
            <person name="Press M.O."/>
            <person name="Eacker S.M."/>
            <person name="Wilson-Rankin E.E."/>
            <person name="Purcell J."/>
            <person name="Lester P.J."/>
            <person name="Dearden P.K."/>
        </authorList>
    </citation>
    <scope>NUCLEOTIDE SEQUENCE</scope>
    <source>
        <strain evidence="1">Linc-1</strain>
    </source>
</reference>
<comment type="caution">
    <text evidence="1">The sequence shown here is derived from an EMBL/GenBank/DDBJ whole genome shotgun (WGS) entry which is preliminary data.</text>
</comment>
<name>A0A834JH61_VESGE</name>
<sequence>MNCVLMVLFIPEIRYVDTGDYQFFSLGLFVILAVRIYPRRQTALFGYWLKPRFKIYCRSKISQSYLARWILQHNPFRTPYDGRYEHVKDYNALLTRLGSYPRTLLVKRTTVADSTGLEMVTKPLNCQTNERKGYGRGTAGSSHRGYDMSAEIIIPIQIDVLSKLSKRLLPFDEVFAFTVTMLASNTKRTDPASGNPSSSVIDIYRGIYILPNILSPGKWPRARAKLLNIQGAFSTLRTSEIDTSAKNSDFRHSLRDQLEQSIVNSKKRAGLNLACADEKKGRTR</sequence>
<accession>A0A834JH61</accession>